<comment type="caution">
    <text evidence="2">The sequence shown here is derived from an EMBL/GenBank/DDBJ whole genome shotgun (WGS) entry which is preliminary data.</text>
</comment>
<dbReference type="RefSeq" id="WP_340361651.1">
    <property type="nucleotide sequence ID" value="NZ_JBBKZV010000001.1"/>
</dbReference>
<reference evidence="2 3" key="1">
    <citation type="submission" date="2024-03" db="EMBL/GenBank/DDBJ databases">
        <title>Novel species of the genus Variovorax.</title>
        <authorList>
            <person name="Liu Q."/>
            <person name="Xin Y.-H."/>
        </authorList>
    </citation>
    <scope>NUCLEOTIDE SEQUENCE [LARGE SCALE GENOMIC DNA]</scope>
    <source>
        <strain evidence="2 3">KACC 18501</strain>
    </source>
</reference>
<accession>A0ABU8VSZ3</accession>
<evidence type="ECO:0000313" key="2">
    <source>
        <dbReference type="EMBL" id="MEJ8820593.1"/>
    </source>
</evidence>
<keyword evidence="3" id="KW-1185">Reference proteome</keyword>
<dbReference type="Proteomes" id="UP001363010">
    <property type="component" value="Unassembled WGS sequence"/>
</dbReference>
<dbReference type="InterPro" id="IPR011008">
    <property type="entry name" value="Dimeric_a/b-barrel"/>
</dbReference>
<evidence type="ECO:0000313" key="3">
    <source>
        <dbReference type="Proteomes" id="UP001363010"/>
    </source>
</evidence>
<dbReference type="EMBL" id="JBBKZV010000001">
    <property type="protein sequence ID" value="MEJ8820593.1"/>
    <property type="molecule type" value="Genomic_DNA"/>
</dbReference>
<dbReference type="SUPFAM" id="SSF54909">
    <property type="entry name" value="Dimeric alpha+beta barrel"/>
    <property type="match status" value="1"/>
</dbReference>
<sequence length="109" mass="12694">MIYELRIYRTLPGRMPNLLARFNDHTTHIWDRLGIRHVGFWTTLVGDSELNVLTYLVAWESLADREAKWPVFLADPEWLRAKAESETDGPIVAEIRNELLTPTVFSKLQ</sequence>
<dbReference type="InterPro" id="IPR012577">
    <property type="entry name" value="NIPSNAP"/>
</dbReference>
<proteinExistence type="predicted"/>
<feature type="domain" description="NIPSNAP" evidence="1">
    <location>
        <begin position="3"/>
        <end position="107"/>
    </location>
</feature>
<evidence type="ECO:0000259" key="1">
    <source>
        <dbReference type="Pfam" id="PF07978"/>
    </source>
</evidence>
<organism evidence="2 3">
    <name type="scientific">Variovorax humicola</name>
    <dbReference type="NCBI Taxonomy" id="1769758"/>
    <lineage>
        <taxon>Bacteria</taxon>
        <taxon>Pseudomonadati</taxon>
        <taxon>Pseudomonadota</taxon>
        <taxon>Betaproteobacteria</taxon>
        <taxon>Burkholderiales</taxon>
        <taxon>Comamonadaceae</taxon>
        <taxon>Variovorax</taxon>
    </lineage>
</organism>
<name>A0ABU8VSZ3_9BURK</name>
<dbReference type="Pfam" id="PF07978">
    <property type="entry name" value="NIPSNAP"/>
    <property type="match status" value="1"/>
</dbReference>
<gene>
    <name evidence="2" type="ORF">WKW80_00915</name>
</gene>
<protein>
    <submittedName>
        <fullName evidence="2">NIPSNAP family protein</fullName>
    </submittedName>
</protein>
<dbReference type="Gene3D" id="3.30.70.100">
    <property type="match status" value="1"/>
</dbReference>